<accession>A0A0F9GK55</accession>
<dbReference type="AlphaFoldDB" id="A0A0F9GK55"/>
<gene>
    <name evidence="1" type="ORF">LCGC14_1816660</name>
</gene>
<organism evidence="1">
    <name type="scientific">marine sediment metagenome</name>
    <dbReference type="NCBI Taxonomy" id="412755"/>
    <lineage>
        <taxon>unclassified sequences</taxon>
        <taxon>metagenomes</taxon>
        <taxon>ecological metagenomes</taxon>
    </lineage>
</organism>
<name>A0A0F9GK55_9ZZZZ</name>
<sequence length="26" mass="2811">MAKVKGLDIRATGRKLGVYEVSKYAG</sequence>
<reference evidence="1" key="1">
    <citation type="journal article" date="2015" name="Nature">
        <title>Complex archaea that bridge the gap between prokaryotes and eukaryotes.</title>
        <authorList>
            <person name="Spang A."/>
            <person name="Saw J.H."/>
            <person name="Jorgensen S.L."/>
            <person name="Zaremba-Niedzwiedzka K."/>
            <person name="Martijn J."/>
            <person name="Lind A.E."/>
            <person name="van Eijk R."/>
            <person name="Schleper C."/>
            <person name="Guy L."/>
            <person name="Ettema T.J."/>
        </authorList>
    </citation>
    <scope>NUCLEOTIDE SEQUENCE</scope>
</reference>
<dbReference type="EMBL" id="LAZR01017730">
    <property type="protein sequence ID" value="KKL99208.1"/>
    <property type="molecule type" value="Genomic_DNA"/>
</dbReference>
<feature type="non-terminal residue" evidence="1">
    <location>
        <position position="26"/>
    </location>
</feature>
<proteinExistence type="predicted"/>
<comment type="caution">
    <text evidence="1">The sequence shown here is derived from an EMBL/GenBank/DDBJ whole genome shotgun (WGS) entry which is preliminary data.</text>
</comment>
<protein>
    <submittedName>
        <fullName evidence="1">Uncharacterized protein</fullName>
    </submittedName>
</protein>
<evidence type="ECO:0000313" key="1">
    <source>
        <dbReference type="EMBL" id="KKL99208.1"/>
    </source>
</evidence>